<gene>
    <name evidence="6" type="ORF">GFSPODELE1_LOCUS9227</name>
</gene>
<evidence type="ECO:0000256" key="4">
    <source>
        <dbReference type="ARBA" id="ARBA00022833"/>
    </source>
</evidence>
<organism evidence="6 7">
    <name type="scientific">Somion occarium</name>
    <dbReference type="NCBI Taxonomy" id="3059160"/>
    <lineage>
        <taxon>Eukaryota</taxon>
        <taxon>Fungi</taxon>
        <taxon>Dikarya</taxon>
        <taxon>Basidiomycota</taxon>
        <taxon>Agaricomycotina</taxon>
        <taxon>Agaricomycetes</taxon>
        <taxon>Polyporales</taxon>
        <taxon>Cerrenaceae</taxon>
        <taxon>Somion</taxon>
    </lineage>
</organism>
<keyword evidence="3" id="KW-0378">Hydrolase</keyword>
<evidence type="ECO:0000256" key="3">
    <source>
        <dbReference type="ARBA" id="ARBA00022801"/>
    </source>
</evidence>
<evidence type="ECO:0000256" key="2">
    <source>
        <dbReference type="ARBA" id="ARBA00022723"/>
    </source>
</evidence>
<dbReference type="InterPro" id="IPR011059">
    <property type="entry name" value="Metal-dep_hydrolase_composite"/>
</dbReference>
<evidence type="ECO:0000313" key="6">
    <source>
        <dbReference type="EMBL" id="CAL1713271.1"/>
    </source>
</evidence>
<proteinExistence type="predicted"/>
<dbReference type="InterPro" id="IPR006680">
    <property type="entry name" value="Amidohydro-rel"/>
</dbReference>
<name>A0ABP1DZM3_9APHY</name>
<dbReference type="Proteomes" id="UP001497453">
    <property type="component" value="Chromosome 7"/>
</dbReference>
<evidence type="ECO:0000313" key="7">
    <source>
        <dbReference type="Proteomes" id="UP001497453"/>
    </source>
</evidence>
<reference evidence="7" key="1">
    <citation type="submission" date="2024-04" db="EMBL/GenBank/DDBJ databases">
        <authorList>
            <person name="Shaw F."/>
            <person name="Minotto A."/>
        </authorList>
    </citation>
    <scope>NUCLEOTIDE SEQUENCE [LARGE SCALE GENOMIC DNA]</scope>
</reference>
<dbReference type="Pfam" id="PF01979">
    <property type="entry name" value="Amidohydro_1"/>
    <property type="match status" value="1"/>
</dbReference>
<dbReference type="PANTHER" id="PTHR11271:SF6">
    <property type="entry name" value="GUANINE DEAMINASE"/>
    <property type="match status" value="1"/>
</dbReference>
<dbReference type="PANTHER" id="PTHR11271">
    <property type="entry name" value="GUANINE DEAMINASE"/>
    <property type="match status" value="1"/>
</dbReference>
<protein>
    <recommendedName>
        <fullName evidence="5">Amidohydrolase-related domain-containing protein</fullName>
    </recommendedName>
</protein>
<dbReference type="EMBL" id="OZ037950">
    <property type="protein sequence ID" value="CAL1713271.1"/>
    <property type="molecule type" value="Genomic_DNA"/>
</dbReference>
<dbReference type="SUPFAM" id="SSF51556">
    <property type="entry name" value="Metallo-dependent hydrolases"/>
    <property type="match status" value="1"/>
</dbReference>
<dbReference type="InterPro" id="IPR051607">
    <property type="entry name" value="Metallo-dep_hydrolases"/>
</dbReference>
<accession>A0ABP1DZM3</accession>
<sequence>MIYKGDLVHCPQLGRMEILHDHIIAVNDIGFITHVAPADTPESVQLLRGSQYQSIPKGSFLFPAFYDLHLHAPQFLYQGSGLHLPLMEWLNEYAFKAEEKIDADPVLARTVYRRLAYRLLEQGTGGVVLFGTIKEETNLILAEVMQDSGIRAYVGKLSMDISSRKTYVEPSAMASLEAAFSFVERCNALTIHLPVHDRLIEPILTPRFVPTCSDELLTGLGHFSNERNVRIQSHMAESFDQVTWVKEERGIDDMDVFDKHGLLTPRTIQAHCTFLDPPSLAHVAEHGTSIAHCPLSNAYFSALPFRLREALDNGVKVGLGTDIAGGYSIDIMVAMRQAVAVSRMREGSRVMAHTEGRQVEDKQRNLSIEWKEALYLATGGGAAAMGLHPGAGTFQVGAPFDAQQIRLSHGGLRSSVGPLDLFDLGEGEDKNGEGSETWKLNLEHVEKWWCLGDVRNRITVWVQGRERWPF</sequence>
<keyword evidence="2" id="KW-0479">Metal-binding</keyword>
<feature type="domain" description="Amidohydrolase-related" evidence="5">
    <location>
        <begin position="60"/>
        <end position="405"/>
    </location>
</feature>
<evidence type="ECO:0000259" key="5">
    <source>
        <dbReference type="Pfam" id="PF01979"/>
    </source>
</evidence>
<dbReference type="InterPro" id="IPR032466">
    <property type="entry name" value="Metal_Hydrolase"/>
</dbReference>
<dbReference type="Gene3D" id="3.20.20.140">
    <property type="entry name" value="Metal-dependent hydrolases"/>
    <property type="match status" value="1"/>
</dbReference>
<dbReference type="Gene3D" id="2.30.40.10">
    <property type="entry name" value="Urease, subunit C, domain 1"/>
    <property type="match status" value="1"/>
</dbReference>
<evidence type="ECO:0000256" key="1">
    <source>
        <dbReference type="ARBA" id="ARBA00001947"/>
    </source>
</evidence>
<keyword evidence="7" id="KW-1185">Reference proteome</keyword>
<keyword evidence="4" id="KW-0862">Zinc</keyword>
<comment type="cofactor">
    <cofactor evidence="1">
        <name>Zn(2+)</name>
        <dbReference type="ChEBI" id="CHEBI:29105"/>
    </cofactor>
</comment>